<organism evidence="1 2">
    <name type="scientific">Paraburkholderia denitrificans</name>
    <dbReference type="NCBI Taxonomy" id="694025"/>
    <lineage>
        <taxon>Bacteria</taxon>
        <taxon>Pseudomonadati</taxon>
        <taxon>Pseudomonadota</taxon>
        <taxon>Betaproteobacteria</taxon>
        <taxon>Burkholderiales</taxon>
        <taxon>Burkholderiaceae</taxon>
        <taxon>Paraburkholderia</taxon>
    </lineage>
</organism>
<comment type="caution">
    <text evidence="1">The sequence shown here is derived from an EMBL/GenBank/DDBJ whole genome shotgun (WGS) entry which is preliminary data.</text>
</comment>
<evidence type="ECO:0008006" key="3">
    <source>
        <dbReference type="Google" id="ProtNLM"/>
    </source>
</evidence>
<dbReference type="Proteomes" id="UP001596103">
    <property type="component" value="Unassembled WGS sequence"/>
</dbReference>
<evidence type="ECO:0000313" key="2">
    <source>
        <dbReference type="Proteomes" id="UP001596103"/>
    </source>
</evidence>
<accession>A0ABW0J9X2</accession>
<keyword evidence="2" id="KW-1185">Reference proteome</keyword>
<name>A0ABW0J9X2_9BURK</name>
<reference evidence="2" key="1">
    <citation type="journal article" date="2019" name="Int. J. Syst. Evol. Microbiol.">
        <title>The Global Catalogue of Microorganisms (GCM) 10K type strain sequencing project: providing services to taxonomists for standard genome sequencing and annotation.</title>
        <authorList>
            <consortium name="The Broad Institute Genomics Platform"/>
            <consortium name="The Broad Institute Genome Sequencing Center for Infectious Disease"/>
            <person name="Wu L."/>
            <person name="Ma J."/>
        </authorList>
    </citation>
    <scope>NUCLEOTIDE SEQUENCE [LARGE SCALE GENOMIC DNA]</scope>
    <source>
        <strain evidence="2">CCUG 56042</strain>
    </source>
</reference>
<evidence type="ECO:0000313" key="1">
    <source>
        <dbReference type="EMBL" id="MFC5429823.1"/>
    </source>
</evidence>
<dbReference type="RefSeq" id="WP_377711856.1">
    <property type="nucleotide sequence ID" value="NZ_JBHSMP010000016.1"/>
</dbReference>
<protein>
    <recommendedName>
        <fullName evidence="3">DUF2946 domain-containing protein</fullName>
    </recommendedName>
</protein>
<gene>
    <name evidence="1" type="ORF">ACFPTO_13600</name>
</gene>
<sequence>MNRPAIFSPLRTQYPKAMKGLRRFILLIVFLLPALNGWAMATIMPATATHGMASSACDHVAFSAATAQPVKPCVQHKNACSVPSCCPVCGPLVPAVAAARFAAATRSSAWISTHPALLSGITFPPPHRPPAPV</sequence>
<proteinExistence type="predicted"/>
<dbReference type="EMBL" id="JBHSMP010000016">
    <property type="protein sequence ID" value="MFC5429823.1"/>
    <property type="molecule type" value="Genomic_DNA"/>
</dbReference>